<evidence type="ECO:0000256" key="1">
    <source>
        <dbReference type="SAM" id="MobiDB-lite"/>
    </source>
</evidence>
<feature type="transmembrane region" description="Helical" evidence="2">
    <location>
        <begin position="154"/>
        <end position="178"/>
    </location>
</feature>
<feature type="compositionally biased region" description="Basic and acidic residues" evidence="1">
    <location>
        <begin position="331"/>
        <end position="341"/>
    </location>
</feature>
<evidence type="ECO:0000259" key="3">
    <source>
        <dbReference type="Pfam" id="PF09335"/>
    </source>
</evidence>
<keyword evidence="2" id="KW-1133">Transmembrane helix</keyword>
<name>A0A0E0D193_9ORYZ</name>
<evidence type="ECO:0000313" key="4">
    <source>
        <dbReference type="EnsemblPlants" id="OMERI03G17330.1"/>
    </source>
</evidence>
<feature type="domain" description="VTT" evidence="3">
    <location>
        <begin position="142"/>
        <end position="262"/>
    </location>
</feature>
<keyword evidence="2" id="KW-0472">Membrane</keyword>
<dbReference type="Proteomes" id="UP000008021">
    <property type="component" value="Chromosome 3"/>
</dbReference>
<feature type="transmembrane region" description="Helical" evidence="2">
    <location>
        <begin position="282"/>
        <end position="303"/>
    </location>
</feature>
<organism evidence="4">
    <name type="scientific">Oryza meridionalis</name>
    <dbReference type="NCBI Taxonomy" id="40149"/>
    <lineage>
        <taxon>Eukaryota</taxon>
        <taxon>Viridiplantae</taxon>
        <taxon>Streptophyta</taxon>
        <taxon>Embryophyta</taxon>
        <taxon>Tracheophyta</taxon>
        <taxon>Spermatophyta</taxon>
        <taxon>Magnoliopsida</taxon>
        <taxon>Liliopsida</taxon>
        <taxon>Poales</taxon>
        <taxon>Poaceae</taxon>
        <taxon>BOP clade</taxon>
        <taxon>Oryzoideae</taxon>
        <taxon>Oryzeae</taxon>
        <taxon>Oryzinae</taxon>
        <taxon>Oryza</taxon>
    </lineage>
</organism>
<dbReference type="InterPro" id="IPR032816">
    <property type="entry name" value="VTT_dom"/>
</dbReference>
<dbReference type="Pfam" id="PF09335">
    <property type="entry name" value="VTT_dom"/>
    <property type="match status" value="1"/>
</dbReference>
<evidence type="ECO:0000256" key="2">
    <source>
        <dbReference type="SAM" id="Phobius"/>
    </source>
</evidence>
<dbReference type="PANTHER" id="PTHR46431">
    <property type="entry name" value="EXPRESSED PROTEIN"/>
    <property type="match status" value="1"/>
</dbReference>
<accession>A0A0E0D193</accession>
<dbReference type="STRING" id="40149.A0A0E0D193"/>
<reference evidence="4" key="1">
    <citation type="submission" date="2015-04" db="UniProtKB">
        <authorList>
            <consortium name="EnsemblPlants"/>
        </authorList>
    </citation>
    <scope>IDENTIFICATION</scope>
</reference>
<evidence type="ECO:0000313" key="5">
    <source>
        <dbReference type="Proteomes" id="UP000008021"/>
    </source>
</evidence>
<reference evidence="4" key="2">
    <citation type="submission" date="2018-05" db="EMBL/GenBank/DDBJ databases">
        <title>OmerRS3 (Oryza meridionalis Reference Sequence Version 3).</title>
        <authorList>
            <person name="Zhang J."/>
            <person name="Kudrna D."/>
            <person name="Lee S."/>
            <person name="Talag J."/>
            <person name="Welchert J."/>
            <person name="Wing R.A."/>
        </authorList>
    </citation>
    <scope>NUCLEOTIDE SEQUENCE [LARGE SCALE GENOMIC DNA]</scope>
    <source>
        <strain evidence="4">cv. OR44</strain>
    </source>
</reference>
<dbReference type="AlphaFoldDB" id="A0A0E0D193"/>
<protein>
    <recommendedName>
        <fullName evidence="3">VTT domain-containing protein</fullName>
    </recommendedName>
</protein>
<keyword evidence="5" id="KW-1185">Reference proteome</keyword>
<keyword evidence="2" id="KW-0812">Transmembrane</keyword>
<dbReference type="Gramene" id="OMERI03G17330.1">
    <property type="protein sequence ID" value="OMERI03G17330.1"/>
    <property type="gene ID" value="OMERI03G17330"/>
</dbReference>
<feature type="transmembrane region" description="Helical" evidence="2">
    <location>
        <begin position="121"/>
        <end position="142"/>
    </location>
</feature>
<sequence length="375" mass="41841">MARVLPLSIEAGEMARPRGEEVVTDMPSSSAVASGNGIEQPEQNTKDDEYERLVRPAHSVIADDNTVVLPEEPTSRSIWWMKVLLGCFLLILVSYVFVKWGVPFAFEKVLLPIMQWEASAFGRPVLAVVLVASLALFPVILVPSGPSMWLAGMIFGYGWGFLIIMVGTTIGMVVPYWIGSLFRERLHAWLKRWPQQIALIKLAGEGNWFQQFRVVALFRISPFPYTIFNYAVTVTEIKFNPYLCGSIAGMIPEAFIYIYSGRLIRTLADMKYGNYKMTPVEITYNAISFVIAVVLTVAFTVYAKRALNDIKESEGILTEEYGRSSTGHKNPHQERSPSRPVPLDDVHDAFAFGPTGWAAHVGLLFASGPHRLSQC</sequence>
<feature type="region of interest" description="Disordered" evidence="1">
    <location>
        <begin position="16"/>
        <end position="47"/>
    </location>
</feature>
<feature type="transmembrane region" description="Helical" evidence="2">
    <location>
        <begin position="83"/>
        <end position="101"/>
    </location>
</feature>
<dbReference type="EnsemblPlants" id="OMERI03G17330.1">
    <property type="protein sequence ID" value="OMERI03G17330.1"/>
    <property type="gene ID" value="OMERI03G17330"/>
</dbReference>
<feature type="region of interest" description="Disordered" evidence="1">
    <location>
        <begin position="321"/>
        <end position="341"/>
    </location>
</feature>
<dbReference type="PANTHER" id="PTHR46431:SF5">
    <property type="entry name" value="EXPRESSED PROTEIN"/>
    <property type="match status" value="1"/>
</dbReference>
<proteinExistence type="predicted"/>